<accession>A0AA88MGV9</accession>
<proteinExistence type="predicted"/>
<evidence type="ECO:0000256" key="1">
    <source>
        <dbReference type="SAM" id="SignalP"/>
    </source>
</evidence>
<keyword evidence="3" id="KW-1185">Reference proteome</keyword>
<dbReference type="Proteomes" id="UP001187415">
    <property type="component" value="Unassembled WGS sequence"/>
</dbReference>
<evidence type="ECO:0000313" key="2">
    <source>
        <dbReference type="EMBL" id="KAK2837991.1"/>
    </source>
</evidence>
<dbReference type="SUPFAM" id="SSF47266">
    <property type="entry name" value="4-helical cytokines"/>
    <property type="match status" value="1"/>
</dbReference>
<feature type="signal peptide" evidence="1">
    <location>
        <begin position="1"/>
        <end position="24"/>
    </location>
</feature>
<comment type="caution">
    <text evidence="2">The sequence shown here is derived from an EMBL/GenBank/DDBJ whole genome shotgun (WGS) entry which is preliminary data.</text>
</comment>
<dbReference type="Gene3D" id="1.20.1250.10">
    <property type="match status" value="1"/>
</dbReference>
<dbReference type="InterPro" id="IPR009079">
    <property type="entry name" value="4_helix_cytokine-like_core"/>
</dbReference>
<feature type="chain" id="PRO_5041656001" evidence="1">
    <location>
        <begin position="25"/>
        <end position="214"/>
    </location>
</feature>
<evidence type="ECO:0000313" key="3">
    <source>
        <dbReference type="Proteomes" id="UP001187415"/>
    </source>
</evidence>
<protein>
    <submittedName>
        <fullName evidence="2">Uncharacterized protein</fullName>
    </submittedName>
</protein>
<gene>
    <name evidence="2" type="ORF">Q5P01_015203</name>
</gene>
<organism evidence="2 3">
    <name type="scientific">Channa striata</name>
    <name type="common">Snakehead murrel</name>
    <name type="synonym">Ophicephalus striatus</name>
    <dbReference type="NCBI Taxonomy" id="64152"/>
    <lineage>
        <taxon>Eukaryota</taxon>
        <taxon>Metazoa</taxon>
        <taxon>Chordata</taxon>
        <taxon>Craniata</taxon>
        <taxon>Vertebrata</taxon>
        <taxon>Euteleostomi</taxon>
        <taxon>Actinopterygii</taxon>
        <taxon>Neopterygii</taxon>
        <taxon>Teleostei</taxon>
        <taxon>Neoteleostei</taxon>
        <taxon>Acanthomorphata</taxon>
        <taxon>Anabantaria</taxon>
        <taxon>Anabantiformes</taxon>
        <taxon>Channoidei</taxon>
        <taxon>Channidae</taxon>
        <taxon>Channa</taxon>
    </lineage>
</organism>
<sequence length="214" mass="24243">MNCRAGFLNVLCAWLVILLPNTDAGHAPKAHAAGLTCRPKELTALTKRQVNKSLDSFDKANGKHLGTWSPGFPELHVHDNASFNGSKVQCSLIFMDHGLGRILEDQRNNLNPEDVLLHKLLEDTVSRVSMLTNCVKHILGGECSPKPPRPEMPVHAFERKQWSHTLLKEARDYLDWLERKFEPQTSKVKGTVKRKRKVVKPRYLKYLEGSGYLL</sequence>
<dbReference type="AlphaFoldDB" id="A0AA88MGV9"/>
<keyword evidence="1" id="KW-0732">Signal</keyword>
<dbReference type="EMBL" id="JAUPFM010000011">
    <property type="protein sequence ID" value="KAK2837991.1"/>
    <property type="molecule type" value="Genomic_DNA"/>
</dbReference>
<name>A0AA88MGV9_CHASR</name>
<reference evidence="2" key="1">
    <citation type="submission" date="2023-07" db="EMBL/GenBank/DDBJ databases">
        <title>Chromosome-level Genome Assembly of Striped Snakehead (Channa striata).</title>
        <authorList>
            <person name="Liu H."/>
        </authorList>
    </citation>
    <scope>NUCLEOTIDE SEQUENCE</scope>
    <source>
        <strain evidence="2">Gz</strain>
        <tissue evidence="2">Muscle</tissue>
    </source>
</reference>